<accession>A0A9Q9E3N5</accession>
<sequence length="107" mass="12216">MKKFLRGLKMSRSEVIKVSGIPIEVKQKLIWIAKENGFDNLSQFLRSQFKQIASSGVPIGRTQPIQLQLNRLLTGQEALTKAINENNRIYSEDKQYLKNILGLDDGR</sequence>
<dbReference type="AlphaFoldDB" id="A0A9Q9E3N5"/>
<proteinExistence type="predicted"/>
<gene>
    <name evidence="1" type="ORF">M3M40_07255</name>
</gene>
<geneLocation type="plasmid" evidence="1 2">
    <name>p1unnamed</name>
</geneLocation>
<evidence type="ECO:0000313" key="1">
    <source>
        <dbReference type="EMBL" id="USS89977.1"/>
    </source>
</evidence>
<dbReference type="Proteomes" id="UP001055911">
    <property type="component" value="Plasmid p1unnamed"/>
</dbReference>
<dbReference type="RefSeq" id="WP_252767523.1">
    <property type="nucleotide sequence ID" value="NZ_CP097120.1"/>
</dbReference>
<keyword evidence="2" id="KW-1185">Reference proteome</keyword>
<protein>
    <submittedName>
        <fullName evidence="1">Uncharacterized protein</fullName>
    </submittedName>
</protein>
<evidence type="ECO:0000313" key="2">
    <source>
        <dbReference type="Proteomes" id="UP001055911"/>
    </source>
</evidence>
<organism evidence="1 2">
    <name type="scientific">Fructilactobacillus cliffordii</name>
    <dbReference type="NCBI Taxonomy" id="2940299"/>
    <lineage>
        <taxon>Bacteria</taxon>
        <taxon>Bacillati</taxon>
        <taxon>Bacillota</taxon>
        <taxon>Bacilli</taxon>
        <taxon>Lactobacillales</taxon>
        <taxon>Lactobacillaceae</taxon>
        <taxon>Fructilactobacillus</taxon>
    </lineage>
</organism>
<name>A0A9Q9E3N5_9LACO</name>
<reference evidence="1" key="1">
    <citation type="submission" date="2022-05" db="EMBL/GenBank/DDBJ databases">
        <authorList>
            <person name="Oliphant S.A."/>
            <person name="Watson-Haigh N.S."/>
            <person name="Sumby K.M."/>
            <person name="Gardner J.M."/>
            <person name="Jiranek V."/>
        </authorList>
    </citation>
    <scope>NUCLEOTIDE SEQUENCE</scope>
    <source>
        <strain evidence="1">KI4_B1</strain>
        <plasmid evidence="1">p1unnamed</plasmid>
    </source>
</reference>
<dbReference type="EMBL" id="CP097120">
    <property type="protein sequence ID" value="USS89977.1"/>
    <property type="molecule type" value="Genomic_DNA"/>
</dbReference>
<keyword evidence="1" id="KW-0614">Plasmid</keyword>